<dbReference type="GO" id="GO:0022857">
    <property type="term" value="F:transmembrane transporter activity"/>
    <property type="evidence" value="ECO:0007669"/>
    <property type="project" value="InterPro"/>
</dbReference>
<evidence type="ECO:0000256" key="8">
    <source>
        <dbReference type="SAM" id="Phobius"/>
    </source>
</evidence>
<keyword evidence="2" id="KW-0813">Transport</keyword>
<dbReference type="PROSITE" id="PS50850">
    <property type="entry name" value="MFS"/>
    <property type="match status" value="1"/>
</dbReference>
<feature type="transmembrane region" description="Helical" evidence="8">
    <location>
        <begin position="243"/>
        <end position="261"/>
    </location>
</feature>
<proteinExistence type="predicted"/>
<dbReference type="RefSeq" id="WP_200398690.1">
    <property type="nucleotide sequence ID" value="NZ_CP066831.1"/>
</dbReference>
<feature type="transmembrane region" description="Helical" evidence="8">
    <location>
        <begin position="316"/>
        <end position="333"/>
    </location>
</feature>
<keyword evidence="7" id="KW-0046">Antibiotic resistance</keyword>
<dbReference type="PANTHER" id="PTHR42718">
    <property type="entry name" value="MAJOR FACILITATOR SUPERFAMILY MULTIDRUG TRANSPORTER MFSC"/>
    <property type="match status" value="1"/>
</dbReference>
<gene>
    <name evidence="10" type="ORF">JEQ17_33190</name>
</gene>
<feature type="transmembrane region" description="Helical" evidence="8">
    <location>
        <begin position="117"/>
        <end position="139"/>
    </location>
</feature>
<dbReference type="AlphaFoldDB" id="A0A7T7KZQ8"/>
<dbReference type="NCBIfam" id="TIGR00711">
    <property type="entry name" value="efflux_EmrB"/>
    <property type="match status" value="1"/>
</dbReference>
<feature type="transmembrane region" description="Helical" evidence="8">
    <location>
        <begin position="92"/>
        <end position="111"/>
    </location>
</feature>
<evidence type="ECO:0000256" key="5">
    <source>
        <dbReference type="ARBA" id="ARBA00022989"/>
    </source>
</evidence>
<dbReference type="SUPFAM" id="SSF103473">
    <property type="entry name" value="MFS general substrate transporter"/>
    <property type="match status" value="1"/>
</dbReference>
<evidence type="ECO:0000313" key="11">
    <source>
        <dbReference type="Proteomes" id="UP000595636"/>
    </source>
</evidence>
<comment type="subcellular location">
    <subcellularLocation>
        <location evidence="1">Cell membrane</location>
        <topology evidence="1">Multi-pass membrane protein</topology>
    </subcellularLocation>
</comment>
<evidence type="ECO:0000256" key="6">
    <source>
        <dbReference type="ARBA" id="ARBA00023136"/>
    </source>
</evidence>
<feature type="transmembrane region" description="Helical" evidence="8">
    <location>
        <begin position="417"/>
        <end position="434"/>
    </location>
</feature>
<dbReference type="KEGG" id="slf:JEQ17_33190"/>
<protein>
    <submittedName>
        <fullName evidence="10">MFS transporter</fullName>
    </submittedName>
</protein>
<accession>A0A7T7KZQ8</accession>
<evidence type="ECO:0000259" key="9">
    <source>
        <dbReference type="PROSITE" id="PS50850"/>
    </source>
</evidence>
<evidence type="ECO:0000256" key="7">
    <source>
        <dbReference type="ARBA" id="ARBA00023251"/>
    </source>
</evidence>
<feature type="domain" description="Major facilitator superfamily (MFS) profile" evidence="9">
    <location>
        <begin position="22"/>
        <end position="509"/>
    </location>
</feature>
<dbReference type="PRINTS" id="PR01036">
    <property type="entry name" value="TCRTETB"/>
</dbReference>
<dbReference type="GO" id="GO:0046677">
    <property type="term" value="P:response to antibiotic"/>
    <property type="evidence" value="ECO:0007669"/>
    <property type="project" value="UniProtKB-KW"/>
</dbReference>
<feature type="transmembrane region" description="Helical" evidence="8">
    <location>
        <begin position="151"/>
        <end position="171"/>
    </location>
</feature>
<evidence type="ECO:0000256" key="3">
    <source>
        <dbReference type="ARBA" id="ARBA00022475"/>
    </source>
</evidence>
<evidence type="ECO:0000256" key="1">
    <source>
        <dbReference type="ARBA" id="ARBA00004651"/>
    </source>
</evidence>
<evidence type="ECO:0000256" key="2">
    <source>
        <dbReference type="ARBA" id="ARBA00022448"/>
    </source>
</evidence>
<feature type="transmembrane region" description="Helical" evidence="8">
    <location>
        <begin position="211"/>
        <end position="231"/>
    </location>
</feature>
<feature type="transmembrane region" description="Helical" evidence="8">
    <location>
        <begin position="64"/>
        <end position="83"/>
    </location>
</feature>
<dbReference type="InterPro" id="IPR020846">
    <property type="entry name" value="MFS_dom"/>
</dbReference>
<reference evidence="10 11" key="1">
    <citation type="submission" date="2020-12" db="EMBL/GenBank/DDBJ databases">
        <title>A novel species.</title>
        <authorList>
            <person name="Li K."/>
        </authorList>
    </citation>
    <scope>NUCLEOTIDE SEQUENCE [LARGE SCALE GENOMIC DNA]</scope>
    <source>
        <strain evidence="10 11">ZYC-3</strain>
    </source>
</reference>
<sequence>MTTPAVPAPRIPEAVHRRRWAILGVLMLSLLIVVLDNSILNVAIKTISTPAPTGLGATQSELEWAINAYTLVFAGLLFSAGLLGDRLGRKKVLLGGLFVFGVGSALAASSGTPVELISFRAVMGLGAAFVMPATLAVLMNVFERDEQPKAIGIWAGGVGLAIAIGPITGGVLLDHFWWGSVFLINVPIVILALGLMVWLVPDSRDPKPGRIDPVGVVLSVIGLVLLVYGIIKGGQLADFTDPTVLATIGAGLAVLVGFVVFEKRSSHPSIDVTYFKDKVFSAAISAIALVFFALMGVTFFAVFYTQSVRGYSPLQTGLLMLPLAVAQLVFAPRARLVVDRFGNKATTTGGMLLIAAMLAAFAVLEADTPIWILEVIFFLMGTGMAHIMTPTSVVIMQALPREKAGSASALSNTFRQVGGALGIAVLGSVLSAAYRSGIEDKLPAAARHSAGESIEATLGFAAKLGPKGEALVGPANDAFLHAMHVTALCGAGVALVGAVVVGLFLPGRTPAPEEKEAELVGADN</sequence>
<keyword evidence="3" id="KW-1003">Cell membrane</keyword>
<dbReference type="InterPro" id="IPR036259">
    <property type="entry name" value="MFS_trans_sf"/>
</dbReference>
<dbReference type="CDD" id="cd17321">
    <property type="entry name" value="MFS_MMR_MDR_like"/>
    <property type="match status" value="1"/>
</dbReference>
<feature type="transmembrane region" description="Helical" evidence="8">
    <location>
        <begin position="177"/>
        <end position="199"/>
    </location>
</feature>
<name>A0A7T7KZQ8_9ACTN</name>
<feature type="transmembrane region" description="Helical" evidence="8">
    <location>
        <begin position="20"/>
        <end position="44"/>
    </location>
</feature>
<evidence type="ECO:0000256" key="4">
    <source>
        <dbReference type="ARBA" id="ARBA00022692"/>
    </source>
</evidence>
<organism evidence="10 11">
    <name type="scientific">Streptomyces liliifuscus</name>
    <dbReference type="NCBI Taxonomy" id="2797636"/>
    <lineage>
        <taxon>Bacteria</taxon>
        <taxon>Bacillati</taxon>
        <taxon>Actinomycetota</taxon>
        <taxon>Actinomycetes</taxon>
        <taxon>Kitasatosporales</taxon>
        <taxon>Streptomycetaceae</taxon>
        <taxon>Streptomyces</taxon>
    </lineage>
</organism>
<feature type="transmembrane region" description="Helical" evidence="8">
    <location>
        <begin position="282"/>
        <end position="304"/>
    </location>
</feature>
<feature type="transmembrane region" description="Helical" evidence="8">
    <location>
        <begin position="370"/>
        <end position="396"/>
    </location>
</feature>
<dbReference type="Gene3D" id="1.20.1250.20">
    <property type="entry name" value="MFS general substrate transporter like domains"/>
    <property type="match status" value="1"/>
</dbReference>
<dbReference type="EMBL" id="CP066831">
    <property type="protein sequence ID" value="QQM43766.1"/>
    <property type="molecule type" value="Genomic_DNA"/>
</dbReference>
<feature type="transmembrane region" description="Helical" evidence="8">
    <location>
        <begin position="482"/>
        <end position="505"/>
    </location>
</feature>
<dbReference type="InterPro" id="IPR004638">
    <property type="entry name" value="EmrB-like"/>
</dbReference>
<dbReference type="GO" id="GO:0005886">
    <property type="term" value="C:plasma membrane"/>
    <property type="evidence" value="ECO:0007669"/>
    <property type="project" value="UniProtKB-SubCell"/>
</dbReference>
<evidence type="ECO:0000313" key="10">
    <source>
        <dbReference type="EMBL" id="QQM43766.1"/>
    </source>
</evidence>
<keyword evidence="6 8" id="KW-0472">Membrane</keyword>
<dbReference type="PANTHER" id="PTHR42718:SF42">
    <property type="entry name" value="EXPORT PROTEIN"/>
    <property type="match status" value="1"/>
</dbReference>
<keyword evidence="5 8" id="KW-1133">Transmembrane helix</keyword>
<dbReference type="InterPro" id="IPR011701">
    <property type="entry name" value="MFS"/>
</dbReference>
<keyword evidence="4 8" id="KW-0812">Transmembrane</keyword>
<feature type="transmembrane region" description="Helical" evidence="8">
    <location>
        <begin position="345"/>
        <end position="364"/>
    </location>
</feature>
<dbReference type="Pfam" id="PF07690">
    <property type="entry name" value="MFS_1"/>
    <property type="match status" value="1"/>
</dbReference>
<keyword evidence="11" id="KW-1185">Reference proteome</keyword>
<dbReference type="Proteomes" id="UP000595636">
    <property type="component" value="Chromosome"/>
</dbReference>
<dbReference type="Gene3D" id="1.20.1720.10">
    <property type="entry name" value="Multidrug resistance protein D"/>
    <property type="match status" value="1"/>
</dbReference>